<feature type="transmembrane region" description="Helical" evidence="2">
    <location>
        <begin position="62"/>
        <end position="80"/>
    </location>
</feature>
<dbReference type="EMBL" id="JABBWK010000624">
    <property type="protein sequence ID" value="KAG1882295.1"/>
    <property type="molecule type" value="Genomic_DNA"/>
</dbReference>
<dbReference type="AlphaFoldDB" id="A0AAD4DMM9"/>
<protein>
    <submittedName>
        <fullName evidence="4">Uncharacterized protein</fullName>
    </submittedName>
</protein>
<feature type="region of interest" description="Disordered" evidence="1">
    <location>
        <begin position="209"/>
        <end position="234"/>
    </location>
</feature>
<keyword evidence="2" id="KW-0472">Membrane</keyword>
<keyword evidence="2" id="KW-0812">Transmembrane</keyword>
<evidence type="ECO:0000256" key="2">
    <source>
        <dbReference type="SAM" id="Phobius"/>
    </source>
</evidence>
<keyword evidence="5" id="KW-1185">Reference proteome</keyword>
<evidence type="ECO:0000256" key="3">
    <source>
        <dbReference type="SAM" id="SignalP"/>
    </source>
</evidence>
<feature type="signal peptide" evidence="3">
    <location>
        <begin position="1"/>
        <end position="22"/>
    </location>
</feature>
<dbReference type="Proteomes" id="UP001195769">
    <property type="component" value="Unassembled WGS sequence"/>
</dbReference>
<keyword evidence="3" id="KW-0732">Signal</keyword>
<comment type="caution">
    <text evidence="4">The sequence shown here is derived from an EMBL/GenBank/DDBJ whole genome shotgun (WGS) entry which is preliminary data.</text>
</comment>
<feature type="chain" id="PRO_5041901448" evidence="3">
    <location>
        <begin position="23"/>
        <end position="234"/>
    </location>
</feature>
<feature type="transmembrane region" description="Helical" evidence="2">
    <location>
        <begin position="129"/>
        <end position="162"/>
    </location>
</feature>
<accession>A0AAD4DMM9</accession>
<proteinExistence type="predicted"/>
<feature type="compositionally biased region" description="Polar residues" evidence="1">
    <location>
        <begin position="220"/>
        <end position="234"/>
    </location>
</feature>
<feature type="transmembrane region" description="Helical" evidence="2">
    <location>
        <begin position="174"/>
        <end position="197"/>
    </location>
</feature>
<evidence type="ECO:0000313" key="4">
    <source>
        <dbReference type="EMBL" id="KAG1882295.1"/>
    </source>
</evidence>
<keyword evidence="2" id="KW-1133">Transmembrane helix</keyword>
<gene>
    <name evidence="4" type="ORF">F5891DRAFT_650929</name>
</gene>
<dbReference type="RefSeq" id="XP_041216119.1">
    <property type="nucleotide sequence ID" value="XM_041372649.1"/>
</dbReference>
<organism evidence="4 5">
    <name type="scientific">Suillus fuscotomentosus</name>
    <dbReference type="NCBI Taxonomy" id="1912939"/>
    <lineage>
        <taxon>Eukaryota</taxon>
        <taxon>Fungi</taxon>
        <taxon>Dikarya</taxon>
        <taxon>Basidiomycota</taxon>
        <taxon>Agaricomycotina</taxon>
        <taxon>Agaricomycetes</taxon>
        <taxon>Agaricomycetidae</taxon>
        <taxon>Boletales</taxon>
        <taxon>Suillineae</taxon>
        <taxon>Suillaceae</taxon>
        <taxon>Suillus</taxon>
    </lineage>
</organism>
<dbReference type="GeneID" id="64666947"/>
<evidence type="ECO:0000313" key="5">
    <source>
        <dbReference type="Proteomes" id="UP001195769"/>
    </source>
</evidence>
<feature type="transmembrane region" description="Helical" evidence="2">
    <location>
        <begin position="86"/>
        <end position="108"/>
    </location>
</feature>
<reference evidence="4" key="1">
    <citation type="journal article" date="2020" name="New Phytol.">
        <title>Comparative genomics reveals dynamic genome evolution in host specialist ectomycorrhizal fungi.</title>
        <authorList>
            <person name="Lofgren L.A."/>
            <person name="Nguyen N.H."/>
            <person name="Vilgalys R."/>
            <person name="Ruytinx J."/>
            <person name="Liao H.L."/>
            <person name="Branco S."/>
            <person name="Kuo A."/>
            <person name="LaButti K."/>
            <person name="Lipzen A."/>
            <person name="Andreopoulos W."/>
            <person name="Pangilinan J."/>
            <person name="Riley R."/>
            <person name="Hundley H."/>
            <person name="Na H."/>
            <person name="Barry K."/>
            <person name="Grigoriev I.V."/>
            <person name="Stajich J.E."/>
            <person name="Kennedy P.G."/>
        </authorList>
    </citation>
    <scope>NUCLEOTIDE SEQUENCE</scope>
    <source>
        <strain evidence="4">FC203</strain>
    </source>
</reference>
<sequence length="234" mass="25688">MMFRLLSKLYLLCLQILDNVLLFQMGHTYLARFHEFADAAEADGLQAVNRWRVEQQAEWNRVSNTLAFLATMSAAILAISPPAPPLAFSVWLGAAGLSVCGLFIVQYFPIQAFSISDEDMAELVKGCNYINPTFLAIAVASPVIFALWSSILFAVGIVDYIIENTHGKPRFMLFSLVPVAIGFMASAAVMVIASIIGQRVKARYKGKPRHRWHGLPHNDGNGSSLNLTRTSVGA</sequence>
<name>A0AAD4DMM9_9AGAM</name>
<evidence type="ECO:0000256" key="1">
    <source>
        <dbReference type="SAM" id="MobiDB-lite"/>
    </source>
</evidence>